<feature type="transmembrane region" description="Helical" evidence="1">
    <location>
        <begin position="12"/>
        <end position="32"/>
    </location>
</feature>
<name>A0A0J1HJ12_9GAMM</name>
<dbReference type="InterPro" id="IPR027463">
    <property type="entry name" value="AcrB_DN_DC_subdom"/>
</dbReference>
<feature type="transmembrane region" description="Helical" evidence="1">
    <location>
        <begin position="360"/>
        <end position="380"/>
    </location>
</feature>
<feature type="transmembrane region" description="Helical" evidence="1">
    <location>
        <begin position="475"/>
        <end position="498"/>
    </location>
</feature>
<gene>
    <name evidence="2" type="ORF">ABT57_02440</name>
</gene>
<dbReference type="RefSeq" id="WP_047883563.1">
    <property type="nucleotide sequence ID" value="NZ_LDOU01000002.1"/>
</dbReference>
<dbReference type="PANTHER" id="PTHR32063:SF0">
    <property type="entry name" value="SWARMING MOTILITY PROTEIN SWRC"/>
    <property type="match status" value="1"/>
</dbReference>
<evidence type="ECO:0000313" key="2">
    <source>
        <dbReference type="EMBL" id="KLV11604.1"/>
    </source>
</evidence>
<dbReference type="PATRIC" id="fig|320778.3.peg.523"/>
<dbReference type="GO" id="GO:0042910">
    <property type="term" value="F:xenobiotic transmembrane transporter activity"/>
    <property type="evidence" value="ECO:0007669"/>
    <property type="project" value="TreeGrafter"/>
</dbReference>
<feature type="transmembrane region" description="Helical" evidence="1">
    <location>
        <begin position="386"/>
        <end position="407"/>
    </location>
</feature>
<feature type="transmembrane region" description="Helical" evidence="1">
    <location>
        <begin position="992"/>
        <end position="1015"/>
    </location>
</feature>
<proteinExistence type="predicted"/>
<dbReference type="Gene3D" id="3.30.70.1320">
    <property type="entry name" value="Multidrug efflux transporter AcrB pore domain like"/>
    <property type="match status" value="1"/>
</dbReference>
<reference evidence="2 3" key="1">
    <citation type="submission" date="2015-05" db="EMBL/GenBank/DDBJ databases">
        <title>Photobacterium galathea sp. nov.</title>
        <authorList>
            <person name="Machado H."/>
            <person name="Gram L."/>
        </authorList>
    </citation>
    <scope>NUCLEOTIDE SEQUENCE [LARGE SCALE GENOMIC DNA]</scope>
    <source>
        <strain evidence="2 3">DSM 22954</strain>
    </source>
</reference>
<evidence type="ECO:0000256" key="1">
    <source>
        <dbReference type="SAM" id="Phobius"/>
    </source>
</evidence>
<feature type="transmembrane region" description="Helical" evidence="1">
    <location>
        <begin position="885"/>
        <end position="909"/>
    </location>
</feature>
<comment type="caution">
    <text evidence="2">The sequence shown here is derived from an EMBL/GenBank/DDBJ whole genome shotgun (WGS) entry which is preliminary data.</text>
</comment>
<keyword evidence="3" id="KW-1185">Reference proteome</keyword>
<feature type="transmembrane region" description="Helical" evidence="1">
    <location>
        <begin position="326"/>
        <end position="353"/>
    </location>
</feature>
<dbReference type="STRING" id="320778.ABT57_02440"/>
<accession>A0A0J1HJ12</accession>
<evidence type="ECO:0000313" key="3">
    <source>
        <dbReference type="Proteomes" id="UP000035909"/>
    </source>
</evidence>
<dbReference type="Gene3D" id="3.30.2090.10">
    <property type="entry name" value="Multidrug efflux transporter AcrB TolC docking domain, DN and DC subdomains"/>
    <property type="match status" value="2"/>
</dbReference>
<feature type="transmembrane region" description="Helical" evidence="1">
    <location>
        <begin position="533"/>
        <end position="551"/>
    </location>
</feature>
<dbReference type="Pfam" id="PF00873">
    <property type="entry name" value="ACR_tran"/>
    <property type="match status" value="1"/>
</dbReference>
<dbReference type="AlphaFoldDB" id="A0A0J1HJ12"/>
<keyword evidence="1" id="KW-0812">Transmembrane</keyword>
<dbReference type="OrthoDB" id="5287122at2"/>
<dbReference type="Gene3D" id="3.30.70.1430">
    <property type="entry name" value="Multidrug efflux transporter AcrB pore domain"/>
    <property type="match status" value="2"/>
</dbReference>
<organism evidence="2 3">
    <name type="scientific">Photobacterium ganghwense</name>
    <dbReference type="NCBI Taxonomy" id="320778"/>
    <lineage>
        <taxon>Bacteria</taxon>
        <taxon>Pseudomonadati</taxon>
        <taxon>Pseudomonadota</taxon>
        <taxon>Gammaproteobacteria</taxon>
        <taxon>Vibrionales</taxon>
        <taxon>Vibrionaceae</taxon>
        <taxon>Photobacterium</taxon>
    </lineage>
</organism>
<dbReference type="PRINTS" id="PR00702">
    <property type="entry name" value="ACRIFLAVINRP"/>
</dbReference>
<feature type="transmembrane region" description="Helical" evidence="1">
    <location>
        <begin position="915"/>
        <end position="936"/>
    </location>
</feature>
<feature type="transmembrane region" description="Helical" evidence="1">
    <location>
        <begin position="957"/>
        <end position="980"/>
    </location>
</feature>
<dbReference type="Proteomes" id="UP000035909">
    <property type="component" value="Unassembled WGS sequence"/>
</dbReference>
<dbReference type="InterPro" id="IPR001036">
    <property type="entry name" value="Acrflvin-R"/>
</dbReference>
<keyword evidence="1" id="KW-0472">Membrane</keyword>
<dbReference type="Gene3D" id="1.20.1640.10">
    <property type="entry name" value="Multidrug efflux transporter AcrB transmembrane domain"/>
    <property type="match status" value="2"/>
</dbReference>
<protein>
    <submittedName>
        <fullName evidence="2">Acriflavine resistance protein B</fullName>
    </submittedName>
</protein>
<dbReference type="GO" id="GO:0005886">
    <property type="term" value="C:plasma membrane"/>
    <property type="evidence" value="ECO:0007669"/>
    <property type="project" value="TreeGrafter"/>
</dbReference>
<dbReference type="SUPFAM" id="SSF82866">
    <property type="entry name" value="Multidrug efflux transporter AcrB transmembrane domain"/>
    <property type="match status" value="2"/>
</dbReference>
<feature type="transmembrane region" description="Helical" evidence="1">
    <location>
        <begin position="443"/>
        <end position="463"/>
    </location>
</feature>
<sequence>MFLTRYAIARPAVIAVAVALTVLFGLLSIRTLPIQLFPDITRPQLAITVYWHAAAAEEMESEVAEPLEQVLQGLSGNKHIFTEAGNGRVEIGLEFELGTDMEKAMIEVISRINQASNLPGDIDGPFLHSGSSNDTLTSLFLQQLPGNNTPIVAYQDMVDSQIKPRLMAIEGVSQVEVNGESDRQVEIRFDPYRLAELGITVPELVQRISAGRDASAGQLDIGRKEYKLRFAGRYSINEFGDMVVAWRDGLPVYLRDLADVEIRRAESRTLRVQNGNPAINMSVNKESGANALEALLRVKAEMQALNDEVLIRNGIQLEMSYDASVFILRALNMVSGNLMFGVFLSVAILWGFIRKARATLIIALSIPVSILLTVCVLKLTGRTLNVISLAGLAFAVGMVLDAAIVVLENIIRLREKQTQQRQTGSEDDLHQREDLAEQGTKQVWSALLASTLTTVAIFLPILMLNDVEGQLFADLAITIAVAVTMSLLVAVTVLPVAASRWLTDSALSDSYVTMWKQMAGMSMRLTATPLRRGLVVMILLALPLGLTRLGMPKMDYLPDVKRDAVDVWFSIAPGIGINTVRDEVMNTMVERLRSYMNGEQEPALKNYYFIMWPGGAVMGVRAVDQNRIKELEALVRDKITVGLPDVEAFARQGSLFGNFGSGKNIDVMLKANDMASLFQSAKEAKALIEKAMPEAQVWVNGSLEFTAPELRLIPNDRRLAEVGWGRGDLPAVIRSLGTGMMLGNFFDGSEQLDMVLLTQKVTSPDELSAIPLATPSGAIVPLGELLRVETVLGPQSIDRIDGKRALVLSVVPDSDMTLESAMEEMQGSVMGQIENILPPGGTVEFYGTADSLKQAINNMLAIFAFALCILLLLLWGLFGALRDALLVILTLPLATVGGVVAIQVMHYLVDQPVDLLTMIGFVILLGLVVNNAILLVHQTRNSEKAGLSRDQAVEDALLRRIRPIFMTTLTSVFGMLPLLLSPATGSEIYRGLAAVIVGGMLVSTLFTLILLPALLRMGKGVMHERDAAEHMIRRNTY</sequence>
<keyword evidence="1" id="KW-1133">Transmembrane helix</keyword>
<feature type="transmembrane region" description="Helical" evidence="1">
    <location>
        <begin position="859"/>
        <end position="878"/>
    </location>
</feature>
<dbReference type="Gene3D" id="3.30.70.1440">
    <property type="entry name" value="Multidrug efflux transporter AcrB pore domain"/>
    <property type="match status" value="1"/>
</dbReference>
<dbReference type="SUPFAM" id="SSF82693">
    <property type="entry name" value="Multidrug efflux transporter AcrB pore domain, PN1, PN2, PC1 and PC2 subdomains"/>
    <property type="match status" value="2"/>
</dbReference>
<dbReference type="SUPFAM" id="SSF82714">
    <property type="entry name" value="Multidrug efflux transporter AcrB TolC docking domain, DN and DC subdomains"/>
    <property type="match status" value="2"/>
</dbReference>
<dbReference type="PANTHER" id="PTHR32063">
    <property type="match status" value="1"/>
</dbReference>
<dbReference type="EMBL" id="LDOU01000002">
    <property type="protein sequence ID" value="KLV11604.1"/>
    <property type="molecule type" value="Genomic_DNA"/>
</dbReference>